<accession>A0A7I4Y4S9</accession>
<evidence type="ECO:0000313" key="1">
    <source>
        <dbReference type="Proteomes" id="UP000025227"/>
    </source>
</evidence>
<evidence type="ECO:0000313" key="2">
    <source>
        <dbReference type="WBParaSite" id="HCON_00048160-00001"/>
    </source>
</evidence>
<proteinExistence type="predicted"/>
<dbReference type="AlphaFoldDB" id="A0A7I4Y4S9"/>
<name>A0A7I4Y4S9_HAECO</name>
<organism evidence="1 2">
    <name type="scientific">Haemonchus contortus</name>
    <name type="common">Barber pole worm</name>
    <dbReference type="NCBI Taxonomy" id="6289"/>
    <lineage>
        <taxon>Eukaryota</taxon>
        <taxon>Metazoa</taxon>
        <taxon>Ecdysozoa</taxon>
        <taxon>Nematoda</taxon>
        <taxon>Chromadorea</taxon>
        <taxon>Rhabditida</taxon>
        <taxon>Rhabditina</taxon>
        <taxon>Rhabditomorpha</taxon>
        <taxon>Strongyloidea</taxon>
        <taxon>Trichostrongylidae</taxon>
        <taxon>Haemonchus</taxon>
    </lineage>
</organism>
<dbReference type="OrthoDB" id="10574900at2759"/>
<dbReference type="OMA" id="MEIFEGP"/>
<sequence length="124" mass="13799">MSSAGPASVRSQKGLLTRYCNSLTHLLESFESQVGPNVSISQDPRDLEQIHAFVFQLQDTSELVSNALGSFTNTIDAMADSIDEEHEKQAMQYIDEEHEKQAMQYIDRAHGVIDRATTLAIQSN</sequence>
<dbReference type="WBParaSite" id="HCON_00048160-00001">
    <property type="protein sequence ID" value="HCON_00048160-00001"/>
    <property type="gene ID" value="HCON_00048160"/>
</dbReference>
<protein>
    <submittedName>
        <fullName evidence="2">Mediator of RNA polymerase II transcription subunit 21</fullName>
    </submittedName>
</protein>
<dbReference type="Proteomes" id="UP000025227">
    <property type="component" value="Unplaced"/>
</dbReference>
<reference evidence="2" key="1">
    <citation type="submission" date="2020-12" db="UniProtKB">
        <authorList>
            <consortium name="WormBaseParasite"/>
        </authorList>
    </citation>
    <scope>IDENTIFICATION</scope>
    <source>
        <strain evidence="2">MHco3</strain>
    </source>
</reference>
<keyword evidence="1" id="KW-1185">Reference proteome</keyword>